<keyword evidence="6 9" id="KW-0804">Transcription</keyword>
<evidence type="ECO:0000256" key="3">
    <source>
        <dbReference type="ARBA" id="ARBA00007132"/>
    </source>
</evidence>
<evidence type="ECO:0000256" key="9">
    <source>
        <dbReference type="RuleBase" id="RU364024"/>
    </source>
</evidence>
<dbReference type="AlphaFoldDB" id="A0A8H7ZPH9"/>
<comment type="subcellular location">
    <subcellularLocation>
        <location evidence="2 9">Nucleus</location>
    </subcellularLocation>
</comment>
<keyword evidence="5 9" id="KW-0805">Transcription regulation</keyword>
<sequence length="469" mass="52260">MAAAPSGGAAGHRQQVDHFRDGIQSYLESLSMHTFPRLFMSPATCLAMFRLLPSLAKQLVMSMLYVDNAPSAEDVKQWCLPAAQRKRAEELARLEHVHIVTEQDSRLLLNPTFRTELRNALTGGGKLSSFGMRCSTPEPNPVDIAFLDAYAVAQSEAILHFMVGSSSSRRPSAGVINLMKRSRLMAQTGEGELSITNKGFQFLLQDANTQVWAFLLQYLDTAEELQMDVVEVLHFLFQLGSMELGVVTKLPAILPNKISDHVDLGQFRRAQRCRVFSLERGGGAAPRRRNRGTGCGAERERVHHCGDELPGVRLHGLAAADSGPEPFRVAVRAVREHGCRHHHPRERAERFSQGNHRRADNRLPHSARTPADAEKVGSSARTQDPLLPLTVVDQIRLWEMERNRLQCQPGMPSRGSSLKQNCFPPSPSHPTPHSYVLFARLKFFNMAVGILGTSWWSTSFSKRLTLCHP</sequence>
<name>A0A8H7ZPH9_9FUNG</name>
<proteinExistence type="inferred from homology"/>
<dbReference type="PANTHER" id="PTHR13152:SF0">
    <property type="entry name" value="GENERAL TRANSCRIPTION FACTOR IIH SUBUNIT 4"/>
    <property type="match status" value="1"/>
</dbReference>
<comment type="function">
    <text evidence="1">Component of the general transcription and DNA repair factor IIH (TFIIH) core complex, which is involved in general and transcription-coupled nucleotide excision repair (NER) of damaged DNA and, when complexed to TFIIK, in RNA transcription by RNA polymerase II. In NER, TFIIH acts by opening DNA around the lesion to allow the excision of the damaged oligonucleotide and its replacement by a new DNA fragment. In transcription, TFIIH has an essential role in transcription initiation. When the pre-initiation complex (PIC) has been established, TFIIH is required for promoter opening and promoter escape. Phosphorylation of the C-terminal tail (CTD) of the largest subunit of RNA polymerase II by the kinase module TFIIK controls the initiation of transcription.</text>
</comment>
<dbReference type="PANTHER" id="PTHR13152">
    <property type="entry name" value="TFIIH, POLYPEPTIDE 4"/>
    <property type="match status" value="1"/>
</dbReference>
<dbReference type="GO" id="GO:0001671">
    <property type="term" value="F:ATPase activator activity"/>
    <property type="evidence" value="ECO:0007669"/>
    <property type="project" value="InterPro"/>
</dbReference>
<organism evidence="12 13">
    <name type="scientific">Olpidium bornovanus</name>
    <dbReference type="NCBI Taxonomy" id="278681"/>
    <lineage>
        <taxon>Eukaryota</taxon>
        <taxon>Fungi</taxon>
        <taxon>Fungi incertae sedis</taxon>
        <taxon>Olpidiomycota</taxon>
        <taxon>Olpidiomycotina</taxon>
        <taxon>Olpidiomycetes</taxon>
        <taxon>Olpidiales</taxon>
        <taxon>Olpidiaceae</taxon>
        <taxon>Olpidium</taxon>
    </lineage>
</organism>
<feature type="non-terminal residue" evidence="12">
    <location>
        <position position="469"/>
    </location>
</feature>
<comment type="caution">
    <text evidence="12">The sequence shown here is derived from an EMBL/GenBank/DDBJ whole genome shotgun (WGS) entry which is preliminary data.</text>
</comment>
<dbReference type="EMBL" id="JAEFCI010010987">
    <property type="protein sequence ID" value="KAG5456889.1"/>
    <property type="molecule type" value="Genomic_DNA"/>
</dbReference>
<gene>
    <name evidence="12" type="ORF">BJ554DRAFT_3235</name>
</gene>
<accession>A0A8H7ZPH9</accession>
<dbReference type="GO" id="GO:0005675">
    <property type="term" value="C:transcription factor TFIIH holo complex"/>
    <property type="evidence" value="ECO:0007669"/>
    <property type="project" value="TreeGrafter"/>
</dbReference>
<keyword evidence="7 9" id="KW-0234">DNA repair</keyword>
<dbReference type="GO" id="GO:0000439">
    <property type="term" value="C:transcription factor TFIIH core complex"/>
    <property type="evidence" value="ECO:0007669"/>
    <property type="project" value="InterPro"/>
</dbReference>
<keyword evidence="4 9" id="KW-0227">DNA damage</keyword>
<dbReference type="GO" id="GO:0003690">
    <property type="term" value="F:double-stranded DNA binding"/>
    <property type="evidence" value="ECO:0007669"/>
    <property type="project" value="TreeGrafter"/>
</dbReference>
<reference evidence="12 13" key="1">
    <citation type="journal article" name="Sci. Rep.">
        <title>Genome-scale phylogenetic analyses confirm Olpidium as the closest living zoosporic fungus to the non-flagellated, terrestrial fungi.</title>
        <authorList>
            <person name="Chang Y."/>
            <person name="Rochon D."/>
            <person name="Sekimoto S."/>
            <person name="Wang Y."/>
            <person name="Chovatia M."/>
            <person name="Sandor L."/>
            <person name="Salamov A."/>
            <person name="Grigoriev I.V."/>
            <person name="Stajich J.E."/>
            <person name="Spatafora J.W."/>
        </authorList>
    </citation>
    <scope>NUCLEOTIDE SEQUENCE [LARGE SCALE GENOMIC DNA]</scope>
    <source>
        <strain evidence="12">S191</strain>
    </source>
</reference>
<evidence type="ECO:0000313" key="13">
    <source>
        <dbReference type="Proteomes" id="UP000673691"/>
    </source>
</evidence>
<dbReference type="OrthoDB" id="364513at2759"/>
<evidence type="ECO:0000256" key="8">
    <source>
        <dbReference type="ARBA" id="ARBA00023242"/>
    </source>
</evidence>
<keyword evidence="8 9" id="KW-0539">Nucleus</keyword>
<dbReference type="Proteomes" id="UP000673691">
    <property type="component" value="Unassembled WGS sequence"/>
</dbReference>
<evidence type="ECO:0000256" key="5">
    <source>
        <dbReference type="ARBA" id="ARBA00023015"/>
    </source>
</evidence>
<evidence type="ECO:0000259" key="11">
    <source>
        <dbReference type="Pfam" id="PF18307"/>
    </source>
</evidence>
<feature type="domain" description="Transcription factor Tfb2 C-terminal" evidence="11">
    <location>
        <begin position="393"/>
        <end position="411"/>
    </location>
</feature>
<feature type="region of interest" description="Disordered" evidence="10">
    <location>
        <begin position="338"/>
        <end position="380"/>
    </location>
</feature>
<dbReference type="InterPro" id="IPR004598">
    <property type="entry name" value="TFIIH_p52/Tfb2"/>
</dbReference>
<evidence type="ECO:0000256" key="10">
    <source>
        <dbReference type="SAM" id="MobiDB-lite"/>
    </source>
</evidence>
<comment type="similarity">
    <text evidence="3 9">Belongs to the TFB2 family.</text>
</comment>
<evidence type="ECO:0000256" key="7">
    <source>
        <dbReference type="ARBA" id="ARBA00023204"/>
    </source>
</evidence>
<protein>
    <recommendedName>
        <fullName evidence="9">RNA polymerase II transcription factor B subunit 2</fullName>
    </recommendedName>
</protein>
<keyword evidence="13" id="KW-1185">Reference proteome</keyword>
<evidence type="ECO:0000256" key="1">
    <source>
        <dbReference type="ARBA" id="ARBA00002817"/>
    </source>
</evidence>
<evidence type="ECO:0000256" key="2">
    <source>
        <dbReference type="ARBA" id="ARBA00004123"/>
    </source>
</evidence>
<evidence type="ECO:0000256" key="6">
    <source>
        <dbReference type="ARBA" id="ARBA00023163"/>
    </source>
</evidence>
<dbReference type="Pfam" id="PF18307">
    <property type="entry name" value="Tfb2_C"/>
    <property type="match status" value="1"/>
</dbReference>
<dbReference type="GO" id="GO:0006289">
    <property type="term" value="P:nucleotide-excision repair"/>
    <property type="evidence" value="ECO:0007669"/>
    <property type="project" value="InterPro"/>
</dbReference>
<dbReference type="Gene3D" id="3.30.70.2610">
    <property type="match status" value="1"/>
</dbReference>
<dbReference type="InterPro" id="IPR040662">
    <property type="entry name" value="Tfb2_C"/>
</dbReference>
<dbReference type="Pfam" id="PF03849">
    <property type="entry name" value="Tfb2"/>
    <property type="match status" value="1"/>
</dbReference>
<evidence type="ECO:0000256" key="4">
    <source>
        <dbReference type="ARBA" id="ARBA00022763"/>
    </source>
</evidence>
<evidence type="ECO:0000313" key="12">
    <source>
        <dbReference type="EMBL" id="KAG5456889.1"/>
    </source>
</evidence>
<comment type="function">
    <text evidence="9">Component of the general transcription and DNA repair factor IIH (TFIIH) core complex which is involved in general and transcription-coupled nucleotide excision repair (NER) of damaged DNA.</text>
</comment>